<sequence length="89" mass="9305">MDDAIENNTDSASLSGLKSDIRQLKADLAQLMETLKITARDATVGAASDAAALPIDTMDEISLCIQEQPIKSVAIAAGIGAFLGVLLFR</sequence>
<evidence type="ECO:0000313" key="4">
    <source>
        <dbReference type="Proteomes" id="UP000606044"/>
    </source>
</evidence>
<dbReference type="Pfam" id="PF19029">
    <property type="entry name" value="DUF883_C"/>
    <property type="match status" value="1"/>
</dbReference>
<organism evidence="3 4">
    <name type="scientific">Azorhizobium oxalatiphilum</name>
    <dbReference type="NCBI Taxonomy" id="980631"/>
    <lineage>
        <taxon>Bacteria</taxon>
        <taxon>Pseudomonadati</taxon>
        <taxon>Pseudomonadota</taxon>
        <taxon>Alphaproteobacteria</taxon>
        <taxon>Hyphomicrobiales</taxon>
        <taxon>Xanthobacteraceae</taxon>
        <taxon>Azorhizobium</taxon>
    </lineage>
</organism>
<feature type="domain" description="DUF883" evidence="2">
    <location>
        <begin position="64"/>
        <end position="89"/>
    </location>
</feature>
<accession>A0A917CKZ9</accession>
<gene>
    <name evidence="3" type="ORF">GCM10007301_56980</name>
</gene>
<comment type="caution">
    <text evidence="3">The sequence shown here is derived from an EMBL/GenBank/DDBJ whole genome shotgun (WGS) entry which is preliminary data.</text>
</comment>
<feature type="coiled-coil region" evidence="1">
    <location>
        <begin position="14"/>
        <end position="41"/>
    </location>
</feature>
<reference evidence="3" key="1">
    <citation type="journal article" date="2014" name="Int. J. Syst. Evol. Microbiol.">
        <title>Complete genome sequence of Corynebacterium casei LMG S-19264T (=DSM 44701T), isolated from a smear-ripened cheese.</title>
        <authorList>
            <consortium name="US DOE Joint Genome Institute (JGI-PGF)"/>
            <person name="Walter F."/>
            <person name="Albersmeier A."/>
            <person name="Kalinowski J."/>
            <person name="Ruckert C."/>
        </authorList>
    </citation>
    <scope>NUCLEOTIDE SEQUENCE</scope>
    <source>
        <strain evidence="3">CCM 7897</strain>
    </source>
</reference>
<dbReference type="RefSeq" id="WP_188584276.1">
    <property type="nucleotide sequence ID" value="NZ_BMCT01000015.1"/>
</dbReference>
<reference evidence="3" key="2">
    <citation type="submission" date="2020-09" db="EMBL/GenBank/DDBJ databases">
        <authorList>
            <person name="Sun Q."/>
            <person name="Sedlacek I."/>
        </authorList>
    </citation>
    <scope>NUCLEOTIDE SEQUENCE</scope>
    <source>
        <strain evidence="3">CCM 7897</strain>
    </source>
</reference>
<evidence type="ECO:0000259" key="2">
    <source>
        <dbReference type="Pfam" id="PF19029"/>
    </source>
</evidence>
<protein>
    <recommendedName>
        <fullName evidence="2">DUF883 domain-containing protein</fullName>
    </recommendedName>
</protein>
<dbReference type="EMBL" id="BMCT01000015">
    <property type="protein sequence ID" value="GGF89672.1"/>
    <property type="molecule type" value="Genomic_DNA"/>
</dbReference>
<keyword evidence="4" id="KW-1185">Reference proteome</keyword>
<dbReference type="AlphaFoldDB" id="A0A917CKZ9"/>
<name>A0A917CKZ9_9HYPH</name>
<evidence type="ECO:0000313" key="3">
    <source>
        <dbReference type="EMBL" id="GGF89672.1"/>
    </source>
</evidence>
<evidence type="ECO:0000256" key="1">
    <source>
        <dbReference type="SAM" id="Coils"/>
    </source>
</evidence>
<proteinExistence type="predicted"/>
<dbReference type="InterPro" id="IPR043605">
    <property type="entry name" value="DUF883_C"/>
</dbReference>
<keyword evidence="1" id="KW-0175">Coiled coil</keyword>
<dbReference type="Proteomes" id="UP000606044">
    <property type="component" value="Unassembled WGS sequence"/>
</dbReference>